<feature type="compositionally biased region" description="Basic and acidic residues" evidence="1">
    <location>
        <begin position="869"/>
        <end position="881"/>
    </location>
</feature>
<dbReference type="PANTHER" id="PTHR33026:SF7">
    <property type="entry name" value="OS03G0100275 PROTEIN"/>
    <property type="match status" value="1"/>
</dbReference>
<feature type="region of interest" description="Disordered" evidence="1">
    <location>
        <begin position="869"/>
        <end position="893"/>
    </location>
</feature>
<feature type="domain" description="Transposase (putative) gypsy type" evidence="2">
    <location>
        <begin position="122"/>
        <end position="189"/>
    </location>
</feature>
<evidence type="ECO:0000313" key="4">
    <source>
        <dbReference type="Proteomes" id="UP001231189"/>
    </source>
</evidence>
<gene>
    <name evidence="3" type="ORF">QYE76_026899</name>
</gene>
<feature type="region of interest" description="Disordered" evidence="1">
    <location>
        <begin position="1"/>
        <end position="67"/>
    </location>
</feature>
<evidence type="ECO:0000256" key="1">
    <source>
        <dbReference type="SAM" id="MobiDB-lite"/>
    </source>
</evidence>
<accession>A0AAD8RI60</accession>
<dbReference type="AlphaFoldDB" id="A0AAD8RI60"/>
<feature type="compositionally biased region" description="Polar residues" evidence="1">
    <location>
        <begin position="45"/>
        <end position="55"/>
    </location>
</feature>
<feature type="compositionally biased region" description="Basic and acidic residues" evidence="1">
    <location>
        <begin position="454"/>
        <end position="467"/>
    </location>
</feature>
<name>A0AAD8RI60_LOLMU</name>
<comment type="caution">
    <text evidence="3">The sequence shown here is derived from an EMBL/GenBank/DDBJ whole genome shotgun (WGS) entry which is preliminary data.</text>
</comment>
<feature type="compositionally biased region" description="Low complexity" evidence="1">
    <location>
        <begin position="1067"/>
        <end position="1077"/>
    </location>
</feature>
<keyword evidence="4" id="KW-1185">Reference proteome</keyword>
<dbReference type="PANTHER" id="PTHR33026">
    <property type="entry name" value="OS06G0360600 PROTEIN"/>
    <property type="match status" value="1"/>
</dbReference>
<sequence length="1084" mass="118429">MSSGEYLSDSSAGSHHSETPTASSGEDISVDRASDRLEAELAQSEAGTGSSTQATGNQGEAGSSSQGAGINLDSYMRGAWMGSDVTQAEIDWLYRSRRIPEEVWCRIPGEERQPTPEPGERVVFSAHFERGLGLPASDFFRSFLDFYELQPHHLPGNSIFFLSSFATFMEGYVGMTPLVDNFSFFYYLRKNSIQDKNLPPPKPFVRCILSPRQGSPFFKLSGLESVRTWQKSFFYVRNGGPEDFINLPEYVPGPPSMKNWLHNPKDDKESIRIGLFIEKNKEETNLSADDLVMAFLSRRVLPLQRRAHKICQMSGRMDPTRITTYRLSASDLVLKARQIYQNPLRPSGKFGLAPYCRSNSPPRQNFRRIRKEELASYAPDRCFLDDCDPDPYLKGKHTMGLTHTKLPGRRPAGTNPEVVEHAAPLQAEVGQEFLDNLASRGRKNTTPASEAGPSEDRPAKRSKKDGGGKPYTKKCRYKMPVATGPPLSLTRSASGMRPKASRDAARTSAPPPASPVPSGAGKSPASPRGGNTSAGRAAPETSHHRAEEDLSSPPEAEDTGASNIGAGSEDTGRAEPLVPPVPKKKKTTASPSKTVPETSAPATSPRAKETSEASAPTKDAPSSPPAAPACKPAAAKVTAQHLAAVVTTATSPSSGSQSLVLHADRAAVAASEKASAQLGRITELNRGEVNLGPLLDYAEKWNRADLSPATRGLGKDKLPVVDPSGPRSTAQHLGRLKHAVKEFDTAWHDASGNVVGTLDTRKQLFEELLWEHRFLAEAHSKCQALPEVSFEDLSAQLSLLKDEKDQLVLEHRKALDAQEKVSAELKDKLMQAKLRHAQKLKDAQAAAEAKLDESLKEFSDASAQLRKELEEESRLRKEAQDRNATLTTDQAEYDRVEQALSNPDAPWDPNDHLVALAARISHMRAVDRHLVELPERAMQIFKVMWPGEAVLANLTLLSDRLRDARRRFREWKCSSARAGADAALRVACSWYEELDLDALHSLRGDAPTDTNPALTAKLQDRAYRVAQFASTSTFIPPPADVKDKVTDDEEEGSGKDEEEDAEEGDAPPEQAPEAPEAGPQPPVA</sequence>
<feature type="compositionally biased region" description="Polar residues" evidence="1">
    <location>
        <begin position="1"/>
        <end position="26"/>
    </location>
</feature>
<dbReference type="EMBL" id="JAUUTY010000006">
    <property type="protein sequence ID" value="KAK1621382.1"/>
    <property type="molecule type" value="Genomic_DNA"/>
</dbReference>
<feature type="compositionally biased region" description="Low complexity" evidence="1">
    <location>
        <begin position="516"/>
        <end position="530"/>
    </location>
</feature>
<feature type="region of interest" description="Disordered" evidence="1">
    <location>
        <begin position="440"/>
        <end position="632"/>
    </location>
</feature>
<dbReference type="InterPro" id="IPR007321">
    <property type="entry name" value="Transposase_28"/>
</dbReference>
<protein>
    <recommendedName>
        <fullName evidence="2">Transposase (putative) gypsy type domain-containing protein</fullName>
    </recommendedName>
</protein>
<organism evidence="3 4">
    <name type="scientific">Lolium multiflorum</name>
    <name type="common">Italian ryegrass</name>
    <name type="synonym">Lolium perenne subsp. multiflorum</name>
    <dbReference type="NCBI Taxonomy" id="4521"/>
    <lineage>
        <taxon>Eukaryota</taxon>
        <taxon>Viridiplantae</taxon>
        <taxon>Streptophyta</taxon>
        <taxon>Embryophyta</taxon>
        <taxon>Tracheophyta</taxon>
        <taxon>Spermatophyta</taxon>
        <taxon>Magnoliopsida</taxon>
        <taxon>Liliopsida</taxon>
        <taxon>Poales</taxon>
        <taxon>Poaceae</taxon>
        <taxon>BOP clade</taxon>
        <taxon>Pooideae</taxon>
        <taxon>Poodae</taxon>
        <taxon>Poeae</taxon>
        <taxon>Poeae Chloroplast Group 2 (Poeae type)</taxon>
        <taxon>Loliodinae</taxon>
        <taxon>Loliinae</taxon>
        <taxon>Lolium</taxon>
    </lineage>
</organism>
<feature type="region of interest" description="Disordered" evidence="1">
    <location>
        <begin position="1034"/>
        <end position="1084"/>
    </location>
</feature>
<feature type="compositionally biased region" description="Low complexity" evidence="1">
    <location>
        <begin position="56"/>
        <end position="67"/>
    </location>
</feature>
<evidence type="ECO:0000313" key="3">
    <source>
        <dbReference type="EMBL" id="KAK1621382.1"/>
    </source>
</evidence>
<evidence type="ECO:0000259" key="2">
    <source>
        <dbReference type="Pfam" id="PF04195"/>
    </source>
</evidence>
<feature type="compositionally biased region" description="Basic and acidic residues" evidence="1">
    <location>
        <begin position="29"/>
        <end position="39"/>
    </location>
</feature>
<reference evidence="3" key="1">
    <citation type="submission" date="2023-07" db="EMBL/GenBank/DDBJ databases">
        <title>A chromosome-level genome assembly of Lolium multiflorum.</title>
        <authorList>
            <person name="Chen Y."/>
            <person name="Copetti D."/>
            <person name="Kolliker R."/>
            <person name="Studer B."/>
        </authorList>
    </citation>
    <scope>NUCLEOTIDE SEQUENCE</scope>
    <source>
        <strain evidence="3">02402/16</strain>
        <tissue evidence="3">Leaf</tissue>
    </source>
</reference>
<dbReference type="Proteomes" id="UP001231189">
    <property type="component" value="Unassembled WGS sequence"/>
</dbReference>
<proteinExistence type="predicted"/>
<dbReference type="Pfam" id="PF04195">
    <property type="entry name" value="Transposase_28"/>
    <property type="match status" value="1"/>
</dbReference>
<feature type="compositionally biased region" description="Acidic residues" evidence="1">
    <location>
        <begin position="1046"/>
        <end position="1066"/>
    </location>
</feature>